<dbReference type="Proteomes" id="UP000886667">
    <property type="component" value="Unassembled WGS sequence"/>
</dbReference>
<evidence type="ECO:0000313" key="1">
    <source>
        <dbReference type="EMBL" id="MCG7947021.1"/>
    </source>
</evidence>
<dbReference type="PANTHER" id="PTHR37530">
    <property type="entry name" value="OUTER MEMBRANE PROTEIN SLP"/>
    <property type="match status" value="1"/>
</dbReference>
<proteinExistence type="predicted"/>
<dbReference type="InterPro" id="IPR004658">
    <property type="entry name" value="OMP_Slp"/>
</dbReference>
<reference evidence="1" key="1">
    <citation type="journal article" date="2021" name="Proc. Natl. Acad. Sci. U.S.A.">
        <title>Global biogeography of chemosynthetic symbionts reveals both localized and globally distributed symbiont groups. .</title>
        <authorList>
            <person name="Osvatic J.T."/>
            <person name="Wilkins L.G.E."/>
            <person name="Leibrecht L."/>
            <person name="Leray M."/>
            <person name="Zauner S."/>
            <person name="Polzin J."/>
            <person name="Camacho Y."/>
            <person name="Gros O."/>
            <person name="van Gils J.A."/>
            <person name="Eisen J.A."/>
            <person name="Petersen J.M."/>
            <person name="Yuen B."/>
        </authorList>
    </citation>
    <scope>NUCLEOTIDE SEQUENCE</scope>
    <source>
        <strain evidence="1">MAGclacostrist064TRANS</strain>
    </source>
</reference>
<sequence>MLESLREKFLVVGLVSLLLNLIGCSSNPVITPADRSLSPKQTATASTLPEQNLQWGGIVIAVSNLAESSEVEILAYPLDEQGRPMRQSTSIGRFIASQPGYLEAGDYPSGRLVTATGRIAEIRAGQVGEAAYDFPVMLCEQLALWPEQRESRSKPRIRFGFGASSGGSSYGGIGIGFGF</sequence>
<accession>A0A9E4KDM8</accession>
<protein>
    <submittedName>
        <fullName evidence="1">Slp family lipoprotein</fullName>
    </submittedName>
</protein>
<comment type="caution">
    <text evidence="1">The sequence shown here is derived from an EMBL/GenBank/DDBJ whole genome shotgun (WGS) entry which is preliminary data.</text>
</comment>
<dbReference type="GO" id="GO:0019867">
    <property type="term" value="C:outer membrane"/>
    <property type="evidence" value="ECO:0007669"/>
    <property type="project" value="InterPro"/>
</dbReference>
<gene>
    <name evidence="1" type="ORF">JAZ07_11820</name>
</gene>
<dbReference type="PANTHER" id="PTHR37530:SF1">
    <property type="entry name" value="OUTER MEMBRANE PROTEIN SLP"/>
    <property type="match status" value="1"/>
</dbReference>
<keyword evidence="1" id="KW-0449">Lipoprotein</keyword>
<dbReference type="EMBL" id="JAEPCM010000411">
    <property type="protein sequence ID" value="MCG7947021.1"/>
    <property type="molecule type" value="Genomic_DNA"/>
</dbReference>
<name>A0A9E4KDM8_9GAMM</name>
<evidence type="ECO:0000313" key="2">
    <source>
        <dbReference type="Proteomes" id="UP000886667"/>
    </source>
</evidence>
<dbReference type="Pfam" id="PF03843">
    <property type="entry name" value="Slp"/>
    <property type="match status" value="1"/>
</dbReference>
<organism evidence="1 2">
    <name type="scientific">Candidatus Thiodiazotropha taylori</name>
    <dbReference type="NCBI Taxonomy" id="2792791"/>
    <lineage>
        <taxon>Bacteria</taxon>
        <taxon>Pseudomonadati</taxon>
        <taxon>Pseudomonadota</taxon>
        <taxon>Gammaproteobacteria</taxon>
        <taxon>Chromatiales</taxon>
        <taxon>Sedimenticolaceae</taxon>
        <taxon>Candidatus Thiodiazotropha</taxon>
    </lineage>
</organism>
<dbReference type="AlphaFoldDB" id="A0A9E4KDM8"/>